<sequence>MDSNLMNSNRLSTIRGPTIEPKTDISSLPLELHSEILNSLGHWTHCLVASQVCRAWRDLLKKYREPSVYYQDVHSYPGSPAEWRPFGQSATQTPGVHRRHLLFQECTVVYRRCPLTQERQIKISPTKDLGFYDDQALCYFPTRAKRPDFYKFDYFSLFSHAIATSDEFSLPPSSPSTKPKPFYFLEFDRMCSKKRIPLLDSTRNQYLSIGSVLDKIYEIYKQCFEFSCTDCANLFEARNTRNYIRSPYQDIRETLDNLNLGSWDFGDWEKSGYEEFAKQCRDFGIIIQEREKRRKPSVIVLRVNPGDSWAT</sequence>
<dbReference type="InterPro" id="IPR036047">
    <property type="entry name" value="F-box-like_dom_sf"/>
</dbReference>
<dbReference type="InterPro" id="IPR001810">
    <property type="entry name" value="F-box_dom"/>
</dbReference>
<organism evidence="2 4">
    <name type="scientific">Orbilia oligospora</name>
    <name type="common">Nematode-trapping fungus</name>
    <name type="synonym">Arthrobotrys oligospora</name>
    <dbReference type="NCBI Taxonomy" id="2813651"/>
    <lineage>
        <taxon>Eukaryota</taxon>
        <taxon>Fungi</taxon>
        <taxon>Dikarya</taxon>
        <taxon>Ascomycota</taxon>
        <taxon>Pezizomycotina</taxon>
        <taxon>Orbiliomycetes</taxon>
        <taxon>Orbiliales</taxon>
        <taxon>Orbiliaceae</taxon>
        <taxon>Orbilia</taxon>
    </lineage>
</organism>
<gene>
    <name evidence="2" type="ORF">TWF102_005936</name>
    <name evidence="3" type="ORF">TWF703_002332</name>
</gene>
<accession>A0A7C8JFP4</accession>
<protein>
    <recommendedName>
        <fullName evidence="1">F-box domain-containing protein</fullName>
    </recommendedName>
</protein>
<name>A0A7C8JFP4_ORBOL</name>
<feature type="domain" description="F-box" evidence="1">
    <location>
        <begin position="22"/>
        <end position="73"/>
    </location>
</feature>
<dbReference type="AlphaFoldDB" id="A0A7C8JFP4"/>
<dbReference type="Proteomes" id="UP000480548">
    <property type="component" value="Unassembled WGS sequence"/>
</dbReference>
<evidence type="ECO:0000313" key="3">
    <source>
        <dbReference type="EMBL" id="KAF3120751.1"/>
    </source>
</evidence>
<dbReference type="Gene3D" id="1.20.1280.50">
    <property type="match status" value="1"/>
</dbReference>
<dbReference type="Proteomes" id="UP000475325">
    <property type="component" value="Unassembled WGS sequence"/>
</dbReference>
<dbReference type="PROSITE" id="PS50181">
    <property type="entry name" value="FBOX"/>
    <property type="match status" value="1"/>
</dbReference>
<evidence type="ECO:0000313" key="2">
    <source>
        <dbReference type="EMBL" id="KAF3098888.1"/>
    </source>
</evidence>
<evidence type="ECO:0000313" key="4">
    <source>
        <dbReference type="Proteomes" id="UP000475325"/>
    </source>
</evidence>
<dbReference type="SUPFAM" id="SSF81383">
    <property type="entry name" value="F-box domain"/>
    <property type="match status" value="1"/>
</dbReference>
<evidence type="ECO:0000259" key="1">
    <source>
        <dbReference type="PROSITE" id="PS50181"/>
    </source>
</evidence>
<dbReference type="EMBL" id="WIQW01000030">
    <property type="protein sequence ID" value="KAF3098888.1"/>
    <property type="molecule type" value="Genomic_DNA"/>
</dbReference>
<proteinExistence type="predicted"/>
<comment type="caution">
    <text evidence="2">The sequence shown here is derived from an EMBL/GenBank/DDBJ whole genome shotgun (WGS) entry which is preliminary data.</text>
</comment>
<dbReference type="EMBL" id="WIQZ01000146">
    <property type="protein sequence ID" value="KAF3120751.1"/>
    <property type="molecule type" value="Genomic_DNA"/>
</dbReference>
<reference evidence="4 5" key="1">
    <citation type="submission" date="2019-06" db="EMBL/GenBank/DDBJ databases">
        <authorList>
            <person name="Palmer J.M."/>
        </authorList>
    </citation>
    <scope>NUCLEOTIDE SEQUENCE [LARGE SCALE GENOMIC DNA]</scope>
    <source>
        <strain evidence="2 4">TWF102</strain>
        <strain evidence="3 5">TWF703</strain>
    </source>
</reference>
<dbReference type="Pfam" id="PF00646">
    <property type="entry name" value="F-box"/>
    <property type="match status" value="1"/>
</dbReference>
<evidence type="ECO:0000313" key="5">
    <source>
        <dbReference type="Proteomes" id="UP000480548"/>
    </source>
</evidence>